<name>A0A0H2VKA5_STAES</name>
<feature type="transmembrane region" description="Helical" evidence="2">
    <location>
        <begin position="149"/>
        <end position="171"/>
    </location>
</feature>
<sequence length="227" mass="26112">MAEKNTAQKLLETISELKNNIETINDTSKTTKEVQQELKAVANELKTKTQDLNLDSKTHKDINTLAQKLDTYAKQDRNIKVSLQSSDLYDITGAVKKGLTDNLKKATEDVVKETNDFRVKSQNEIKEATNELISYSRKLKDETEKYKKWYVSAMVGFVAFAVVLLLFTTLADMPFLEHAYQFIATKIEHSKTWYVTGLWYLAYLITPMFWVGVVTGVAYMLHKWYTD</sequence>
<dbReference type="PATRIC" id="fig|176280.10.peg.2421"/>
<keyword evidence="3" id="KW-0614">Plasmid</keyword>
<evidence type="ECO:0000256" key="2">
    <source>
        <dbReference type="SAM" id="Phobius"/>
    </source>
</evidence>
<dbReference type="OrthoDB" id="2411919at2"/>
<keyword evidence="2" id="KW-1133">Transmembrane helix</keyword>
<dbReference type="HOGENOM" id="CLU_106314_0_0_9"/>
<dbReference type="Proteomes" id="UP000001411">
    <property type="component" value="Plasmid pSE-12228-03"/>
</dbReference>
<organism evidence="3 4">
    <name type="scientific">Staphylococcus epidermidis (strain ATCC 12228 / FDA PCI 1200)</name>
    <dbReference type="NCBI Taxonomy" id="176280"/>
    <lineage>
        <taxon>Bacteria</taxon>
        <taxon>Bacillati</taxon>
        <taxon>Bacillota</taxon>
        <taxon>Bacilli</taxon>
        <taxon>Bacillales</taxon>
        <taxon>Staphylococcaceae</taxon>
        <taxon>Staphylococcus</taxon>
    </lineage>
</organism>
<evidence type="ECO:0000313" key="3">
    <source>
        <dbReference type="EMBL" id="AAO06163.1"/>
    </source>
</evidence>
<dbReference type="KEGG" id="sep:SE_p307"/>
<keyword evidence="2" id="KW-0472">Membrane</keyword>
<reference evidence="3 4" key="1">
    <citation type="journal article" date="2003" name="Mol. Microbiol.">
        <title>Genome-based analysis of virulence genes in a non-biofilm-forming Staphylococcus epidermidis strain (ATCC 12228).</title>
        <authorList>
            <person name="Zhang Y.Q."/>
            <person name="Ren S.X."/>
            <person name="Li H.L."/>
            <person name="Wang Y.X."/>
            <person name="Fu G."/>
            <person name="Yang J."/>
            <person name="Qin Z.Q."/>
            <person name="Miao Y.G."/>
            <person name="Wang W.Y."/>
            <person name="Chen R.S."/>
            <person name="Shen Y."/>
            <person name="Chen Z."/>
            <person name="Yuan Z.H."/>
            <person name="Zhao G.P."/>
            <person name="Qu D."/>
            <person name="Danchin A."/>
            <person name="Wen Y.M."/>
        </authorList>
    </citation>
    <scope>NUCLEOTIDE SEQUENCE [LARGE SCALE GENOMIC DNA]</scope>
    <source>
        <strain evidence="4">ATCC 12228 / FDA PCI 1200</strain>
        <plasmid evidence="3 4">pSE-12228-03</plasmid>
    </source>
</reference>
<accession>A0A0H2VKA5</accession>
<protein>
    <recommendedName>
        <fullName evidence="5">DUF334 domain-containing protein</fullName>
    </recommendedName>
</protein>
<keyword evidence="2" id="KW-0812">Transmembrane</keyword>
<feature type="transmembrane region" description="Helical" evidence="2">
    <location>
        <begin position="198"/>
        <end position="221"/>
    </location>
</feature>
<proteinExistence type="predicted"/>
<keyword evidence="1" id="KW-0175">Coiled coil</keyword>
<gene>
    <name evidence="3" type="ordered locus">SE_p307</name>
</gene>
<evidence type="ECO:0008006" key="5">
    <source>
        <dbReference type="Google" id="ProtNLM"/>
    </source>
</evidence>
<evidence type="ECO:0000256" key="1">
    <source>
        <dbReference type="SAM" id="Coils"/>
    </source>
</evidence>
<dbReference type="EMBL" id="AE015932">
    <property type="protein sequence ID" value="AAO06163.1"/>
    <property type="molecule type" value="Genomic_DNA"/>
</dbReference>
<feature type="coiled-coil region" evidence="1">
    <location>
        <begin position="7"/>
        <end position="51"/>
    </location>
</feature>
<feature type="coiled-coil region" evidence="1">
    <location>
        <begin position="96"/>
        <end position="145"/>
    </location>
</feature>
<geneLocation type="plasmid" evidence="3 4">
    <name>pSE-12228-03</name>
</geneLocation>
<dbReference type="AlphaFoldDB" id="A0A0H2VKA5"/>
<evidence type="ECO:0000313" key="4">
    <source>
        <dbReference type="Proteomes" id="UP000001411"/>
    </source>
</evidence>